<dbReference type="EMBL" id="JAWDGP010000128">
    <property type="protein sequence ID" value="KAK3803440.1"/>
    <property type="molecule type" value="Genomic_DNA"/>
</dbReference>
<evidence type="ECO:0000313" key="2">
    <source>
        <dbReference type="EMBL" id="KAK3803440.1"/>
    </source>
</evidence>
<evidence type="ECO:0000313" key="3">
    <source>
        <dbReference type="Proteomes" id="UP001283361"/>
    </source>
</evidence>
<organism evidence="2 3">
    <name type="scientific">Elysia crispata</name>
    <name type="common">lettuce slug</name>
    <dbReference type="NCBI Taxonomy" id="231223"/>
    <lineage>
        <taxon>Eukaryota</taxon>
        <taxon>Metazoa</taxon>
        <taxon>Spiralia</taxon>
        <taxon>Lophotrochozoa</taxon>
        <taxon>Mollusca</taxon>
        <taxon>Gastropoda</taxon>
        <taxon>Heterobranchia</taxon>
        <taxon>Euthyneura</taxon>
        <taxon>Panpulmonata</taxon>
        <taxon>Sacoglossa</taxon>
        <taxon>Placobranchoidea</taxon>
        <taxon>Plakobranchidae</taxon>
        <taxon>Elysia</taxon>
    </lineage>
</organism>
<keyword evidence="3" id="KW-1185">Reference proteome</keyword>
<comment type="caution">
    <text evidence="2">The sequence shown here is derived from an EMBL/GenBank/DDBJ whole genome shotgun (WGS) entry which is preliminary data.</text>
</comment>
<feature type="compositionally biased region" description="Polar residues" evidence="1">
    <location>
        <begin position="69"/>
        <end position="80"/>
    </location>
</feature>
<protein>
    <submittedName>
        <fullName evidence="2">Uncharacterized protein</fullName>
    </submittedName>
</protein>
<evidence type="ECO:0000256" key="1">
    <source>
        <dbReference type="SAM" id="MobiDB-lite"/>
    </source>
</evidence>
<gene>
    <name evidence="2" type="ORF">RRG08_027543</name>
</gene>
<reference evidence="2" key="1">
    <citation type="journal article" date="2023" name="G3 (Bethesda)">
        <title>A reference genome for the long-term kleptoplast-retaining sea slug Elysia crispata morphotype clarki.</title>
        <authorList>
            <person name="Eastman K.E."/>
            <person name="Pendleton A.L."/>
            <person name="Shaikh M.A."/>
            <person name="Suttiyut T."/>
            <person name="Ogas R."/>
            <person name="Tomko P."/>
            <person name="Gavelis G."/>
            <person name="Widhalm J.R."/>
            <person name="Wisecaver J.H."/>
        </authorList>
    </citation>
    <scope>NUCLEOTIDE SEQUENCE</scope>
    <source>
        <strain evidence="2">ECLA1</strain>
    </source>
</reference>
<name>A0AAE1BCN2_9GAST</name>
<proteinExistence type="predicted"/>
<dbReference type="AlphaFoldDB" id="A0AAE1BCN2"/>
<sequence length="88" mass="10252">MISSWSKESIRVRSRSEFSNGYLSRRRYFLQPPPPLRPPSHPLNPTPAFNFMLTRSWDSRGTKGHPQGQALQFVQSQRIQTRPRDSVL</sequence>
<accession>A0AAE1BCN2</accession>
<feature type="region of interest" description="Disordered" evidence="1">
    <location>
        <begin position="57"/>
        <end position="88"/>
    </location>
</feature>
<dbReference type="Proteomes" id="UP001283361">
    <property type="component" value="Unassembled WGS sequence"/>
</dbReference>